<evidence type="ECO:0000313" key="2">
    <source>
        <dbReference type="EMBL" id="CAB5037887.1"/>
    </source>
</evidence>
<accession>A0A6J7S9V4</accession>
<organism evidence="2">
    <name type="scientific">freshwater metagenome</name>
    <dbReference type="NCBI Taxonomy" id="449393"/>
    <lineage>
        <taxon>unclassified sequences</taxon>
        <taxon>metagenomes</taxon>
        <taxon>ecological metagenomes</taxon>
    </lineage>
</organism>
<sequence length="136" mass="14033">MYPNFSASNGTPANTTGEVGTPAKKSGSGTRLLTVIGPSTVTSPTSPVVGVTAVKAGSIGASVTVGVVSGVEVTTESVVEESLFESLLEQLTKPTVKIGTINKARIFTMIPRSTESELDNRPTWPAGLLLRSTVRS</sequence>
<dbReference type="AlphaFoldDB" id="A0A6J7S9V4"/>
<feature type="region of interest" description="Disordered" evidence="1">
    <location>
        <begin position="1"/>
        <end position="30"/>
    </location>
</feature>
<reference evidence="2" key="1">
    <citation type="submission" date="2020-05" db="EMBL/GenBank/DDBJ databases">
        <authorList>
            <person name="Chiriac C."/>
            <person name="Salcher M."/>
            <person name="Ghai R."/>
            <person name="Kavagutti S V."/>
        </authorList>
    </citation>
    <scope>NUCLEOTIDE SEQUENCE</scope>
</reference>
<feature type="compositionally biased region" description="Polar residues" evidence="1">
    <location>
        <begin position="1"/>
        <end position="18"/>
    </location>
</feature>
<protein>
    <submittedName>
        <fullName evidence="2">Unannotated protein</fullName>
    </submittedName>
</protein>
<evidence type="ECO:0000256" key="1">
    <source>
        <dbReference type="SAM" id="MobiDB-lite"/>
    </source>
</evidence>
<dbReference type="EMBL" id="CAFBPS010000224">
    <property type="protein sequence ID" value="CAB5037887.1"/>
    <property type="molecule type" value="Genomic_DNA"/>
</dbReference>
<proteinExistence type="predicted"/>
<name>A0A6J7S9V4_9ZZZZ</name>
<gene>
    <name evidence="2" type="ORF">UFOPK4134_01825</name>
</gene>